<dbReference type="EMBL" id="CAJZBQ010000022">
    <property type="protein sequence ID" value="CAG9319223.1"/>
    <property type="molecule type" value="Genomic_DNA"/>
</dbReference>
<evidence type="ECO:0000256" key="5">
    <source>
        <dbReference type="ARBA" id="ARBA00022989"/>
    </source>
</evidence>
<dbReference type="InterPro" id="IPR016542">
    <property type="entry name" value="PIG-P_GPI19"/>
</dbReference>
<dbReference type="AlphaFoldDB" id="A0AAU9IZV4"/>
<evidence type="ECO:0000256" key="8">
    <source>
        <dbReference type="SAM" id="Phobius"/>
    </source>
</evidence>
<dbReference type="PANTHER" id="PTHR46346">
    <property type="entry name" value="PHOSPHATIDYLINOSITOL N-ACETYLGLUCOSAMINYLTRANSFERASE SUBUNIT P"/>
    <property type="match status" value="1"/>
</dbReference>
<dbReference type="GO" id="GO:0017176">
    <property type="term" value="F:phosphatidylinositol N-acetylglucosaminyltransferase activity"/>
    <property type="evidence" value="ECO:0007669"/>
    <property type="project" value="UniProtKB-UniRule"/>
</dbReference>
<dbReference type="InterPro" id="IPR052263">
    <property type="entry name" value="GPI_Anchor_Biosynth"/>
</dbReference>
<dbReference type="PANTHER" id="PTHR46346:SF1">
    <property type="entry name" value="PHOSPHATIDYLINOSITOL N-ACETYLGLUCOSAMINYLTRANSFERASE SUBUNIT P"/>
    <property type="match status" value="1"/>
</dbReference>
<comment type="subcellular location">
    <subcellularLocation>
        <location evidence="1">Membrane</location>
        <topology evidence="1">Multi-pass membrane protein</topology>
    </subcellularLocation>
</comment>
<comment type="caution">
    <text evidence="10">The sequence shown here is derived from an EMBL/GenBank/DDBJ whole genome shotgun (WGS) entry which is preliminary data.</text>
</comment>
<keyword evidence="11" id="KW-1185">Reference proteome</keyword>
<name>A0AAU9IZV4_9CILI</name>
<feature type="transmembrane region" description="Helical" evidence="8">
    <location>
        <begin position="9"/>
        <end position="28"/>
    </location>
</feature>
<dbReference type="GO" id="GO:0016020">
    <property type="term" value="C:membrane"/>
    <property type="evidence" value="ECO:0007669"/>
    <property type="project" value="UniProtKB-SubCell"/>
</dbReference>
<evidence type="ECO:0000259" key="9">
    <source>
        <dbReference type="Pfam" id="PF08510"/>
    </source>
</evidence>
<protein>
    <recommendedName>
        <fullName evidence="9">PIG-P domain-containing protein</fullName>
    </recommendedName>
</protein>
<dbReference type="Proteomes" id="UP001162131">
    <property type="component" value="Unassembled WGS sequence"/>
</dbReference>
<dbReference type="InterPro" id="IPR013717">
    <property type="entry name" value="PIG-P"/>
</dbReference>
<dbReference type="GO" id="GO:0005783">
    <property type="term" value="C:endoplasmic reticulum"/>
    <property type="evidence" value="ECO:0007669"/>
    <property type="project" value="TreeGrafter"/>
</dbReference>
<evidence type="ECO:0000313" key="11">
    <source>
        <dbReference type="Proteomes" id="UP001162131"/>
    </source>
</evidence>
<dbReference type="Pfam" id="PF08510">
    <property type="entry name" value="PIG-P"/>
    <property type="match status" value="1"/>
</dbReference>
<evidence type="ECO:0000313" key="10">
    <source>
        <dbReference type="EMBL" id="CAG9319223.1"/>
    </source>
</evidence>
<comment type="pathway">
    <text evidence="2 7">Glycolipid biosynthesis; glycosylphosphatidylinositol-anchor biosynthesis.</text>
</comment>
<feature type="domain" description="PIG-P" evidence="9">
    <location>
        <begin position="7"/>
        <end position="119"/>
    </location>
</feature>
<accession>A0AAU9IZV4</accession>
<evidence type="ECO:0000256" key="6">
    <source>
        <dbReference type="ARBA" id="ARBA00023136"/>
    </source>
</evidence>
<feature type="transmembrane region" description="Helical" evidence="8">
    <location>
        <begin position="48"/>
        <end position="68"/>
    </location>
</feature>
<organism evidence="10 11">
    <name type="scientific">Blepharisma stoltei</name>
    <dbReference type="NCBI Taxonomy" id="1481888"/>
    <lineage>
        <taxon>Eukaryota</taxon>
        <taxon>Sar</taxon>
        <taxon>Alveolata</taxon>
        <taxon>Ciliophora</taxon>
        <taxon>Postciliodesmatophora</taxon>
        <taxon>Heterotrichea</taxon>
        <taxon>Heterotrichida</taxon>
        <taxon>Blepharismidae</taxon>
        <taxon>Blepharisma</taxon>
    </lineage>
</organism>
<sequence>MKEPNKTEIYGFIGWIATFIAFILFLIWSFLPDSTLKSIGINYYPSKYWALAVPSYIIMLVIFVQIIYQGVNMICAEPHDSFNTLEDSCTRRIVNENKEFQGIPDISDIPVSVVNRVLYGKPKELPKLTNQRSYKGIARTLDN</sequence>
<evidence type="ECO:0000256" key="2">
    <source>
        <dbReference type="ARBA" id="ARBA00004687"/>
    </source>
</evidence>
<evidence type="ECO:0000256" key="7">
    <source>
        <dbReference type="PIRNR" id="PIRNR008765"/>
    </source>
</evidence>
<evidence type="ECO:0000256" key="3">
    <source>
        <dbReference type="ARBA" id="ARBA00022502"/>
    </source>
</evidence>
<reference evidence="10" key="1">
    <citation type="submission" date="2021-09" db="EMBL/GenBank/DDBJ databases">
        <authorList>
            <consortium name="AG Swart"/>
            <person name="Singh M."/>
            <person name="Singh A."/>
            <person name="Seah K."/>
            <person name="Emmerich C."/>
        </authorList>
    </citation>
    <scope>NUCLEOTIDE SEQUENCE</scope>
    <source>
        <strain evidence="10">ATCC30299</strain>
    </source>
</reference>
<evidence type="ECO:0000256" key="4">
    <source>
        <dbReference type="ARBA" id="ARBA00022692"/>
    </source>
</evidence>
<evidence type="ECO:0000256" key="1">
    <source>
        <dbReference type="ARBA" id="ARBA00004141"/>
    </source>
</evidence>
<comment type="function">
    <text evidence="7">Part of the complex catalyzing the transfer of N-acetylglucosamine from UDP-N-acetylglucosamine to phosphatidylinositol, the first step of GPI biosynthesis.</text>
</comment>
<dbReference type="GO" id="GO:0006506">
    <property type="term" value="P:GPI anchor biosynthetic process"/>
    <property type="evidence" value="ECO:0007669"/>
    <property type="project" value="UniProtKB-KW"/>
</dbReference>
<proteinExistence type="predicted"/>
<keyword evidence="7" id="KW-0808">Transferase</keyword>
<dbReference type="PIRSF" id="PIRSF008765">
    <property type="entry name" value="PIG-P_GPI19"/>
    <property type="match status" value="1"/>
</dbReference>
<keyword evidence="5 8" id="KW-1133">Transmembrane helix</keyword>
<keyword evidence="3 7" id="KW-0337">GPI-anchor biosynthesis</keyword>
<gene>
    <name evidence="10" type="ORF">BSTOLATCC_MIC23431</name>
</gene>
<keyword evidence="6 7" id="KW-0472">Membrane</keyword>
<keyword evidence="4 8" id="KW-0812">Transmembrane</keyword>